<gene>
    <name evidence="3" type="ORF">KQ910_16205</name>
</gene>
<comment type="caution">
    <text evidence="3">The sequence shown here is derived from an EMBL/GenBank/DDBJ whole genome shotgun (WGS) entry which is preliminary data.</text>
</comment>
<reference evidence="3 4" key="1">
    <citation type="submission" date="2021-06" db="EMBL/GenBank/DDBJ databases">
        <authorList>
            <person name="Lee D.H."/>
        </authorList>
    </citation>
    <scope>NUCLEOTIDE SEQUENCE [LARGE SCALE GENOMIC DNA]</scope>
    <source>
        <strain evidence="3 4">MMS21-HV4-11</strain>
    </source>
</reference>
<dbReference type="InterPro" id="IPR025538">
    <property type="entry name" value="DUF4424"/>
</dbReference>
<keyword evidence="1" id="KW-0732">Signal</keyword>
<dbReference type="RefSeq" id="WP_216962378.1">
    <property type="nucleotide sequence ID" value="NZ_JAHOPB010000001.1"/>
</dbReference>
<feature type="domain" description="DUF4424" evidence="2">
    <location>
        <begin position="25"/>
        <end position="352"/>
    </location>
</feature>
<dbReference type="Proteomes" id="UP000727907">
    <property type="component" value="Unassembled WGS sequence"/>
</dbReference>
<evidence type="ECO:0000313" key="3">
    <source>
        <dbReference type="EMBL" id="MBU8875318.1"/>
    </source>
</evidence>
<sequence length="356" mass="38355">MGVSVPVLAARALALALAFVGSAMANDSSSELAAGGIVLVKTDAITMQREDLTLSPSEVKVRYEMRNDTGQPVTLRVAFPMPEVPSDTPAGMTTKSGAHNVAMRPPTDPDFLRFRVWADGREIKPEIEIKAQLPDGRDIAEALQAIGGPTLVLQPGIFPSPEDKPLDAAVRQKLQALGALEPLDGGEGFRLPWSVRITFHWMQTFAPGVTVVEHSYRPVIGSRFIVIEDGKIGGSGGEDPVRAFCIDAATDQSIRAANRRLKEARRPAGADAPLLMGYTLGYILQTARNWRGGAIGTFHLTLQGGPIAAEGRTVGDVRVTTLCTGLPLRRTGPQRFEATVRDYVPKEDLRILFIAE</sequence>
<accession>A0ABS6IL35</accession>
<dbReference type="Pfam" id="PF14415">
    <property type="entry name" value="DUF4424"/>
    <property type="match status" value="1"/>
</dbReference>
<organism evidence="3 4">
    <name type="scientific">Reyranella humidisoli</name>
    <dbReference type="NCBI Taxonomy" id="2849149"/>
    <lineage>
        <taxon>Bacteria</taxon>
        <taxon>Pseudomonadati</taxon>
        <taxon>Pseudomonadota</taxon>
        <taxon>Alphaproteobacteria</taxon>
        <taxon>Hyphomicrobiales</taxon>
        <taxon>Reyranellaceae</taxon>
        <taxon>Reyranella</taxon>
    </lineage>
</organism>
<evidence type="ECO:0000313" key="4">
    <source>
        <dbReference type="Proteomes" id="UP000727907"/>
    </source>
</evidence>
<keyword evidence="4" id="KW-1185">Reference proteome</keyword>
<protein>
    <submittedName>
        <fullName evidence="3">DUF4424 domain-containing protein</fullName>
    </submittedName>
</protein>
<dbReference type="EMBL" id="JAHOPB010000001">
    <property type="protein sequence ID" value="MBU8875318.1"/>
    <property type="molecule type" value="Genomic_DNA"/>
</dbReference>
<evidence type="ECO:0000256" key="1">
    <source>
        <dbReference type="SAM" id="SignalP"/>
    </source>
</evidence>
<name>A0ABS6IL35_9HYPH</name>
<feature type="chain" id="PRO_5047291290" evidence="1">
    <location>
        <begin position="26"/>
        <end position="356"/>
    </location>
</feature>
<feature type="signal peptide" evidence="1">
    <location>
        <begin position="1"/>
        <end position="25"/>
    </location>
</feature>
<proteinExistence type="predicted"/>
<evidence type="ECO:0000259" key="2">
    <source>
        <dbReference type="Pfam" id="PF14415"/>
    </source>
</evidence>